<sequence length="103" mass="11852">MSRSELRTIDRIILRFADQITTLITKLHHKEITFDEANTISNDYQIQVEKEVTEWAKSLLPAYKDDTDPFNNLNAQEAGEIIGFNEALAQIQSNLDTLTKKEK</sequence>
<organism evidence="1">
    <name type="scientific">uncultured Caudovirales phage</name>
    <dbReference type="NCBI Taxonomy" id="2100421"/>
    <lineage>
        <taxon>Viruses</taxon>
        <taxon>Duplodnaviria</taxon>
        <taxon>Heunggongvirae</taxon>
        <taxon>Uroviricota</taxon>
        <taxon>Caudoviricetes</taxon>
        <taxon>Peduoviridae</taxon>
        <taxon>Maltschvirus</taxon>
        <taxon>Maltschvirus maltsch</taxon>
    </lineage>
</organism>
<reference evidence="1" key="1">
    <citation type="submission" date="2020-04" db="EMBL/GenBank/DDBJ databases">
        <authorList>
            <person name="Chiriac C."/>
            <person name="Salcher M."/>
            <person name="Ghai R."/>
            <person name="Kavagutti S V."/>
        </authorList>
    </citation>
    <scope>NUCLEOTIDE SEQUENCE</scope>
</reference>
<evidence type="ECO:0000313" key="1">
    <source>
        <dbReference type="EMBL" id="CAB4152189.1"/>
    </source>
</evidence>
<proteinExistence type="predicted"/>
<name>A0A6J5N962_9CAUD</name>
<accession>A0A6J5N962</accession>
<protein>
    <submittedName>
        <fullName evidence="1">Uncharacterized protein</fullName>
    </submittedName>
</protein>
<dbReference type="EMBL" id="LR796562">
    <property type="protein sequence ID" value="CAB4152189.1"/>
    <property type="molecule type" value="Genomic_DNA"/>
</dbReference>
<gene>
    <name evidence="1" type="ORF">UFOVP585_60</name>
</gene>